<evidence type="ECO:0000313" key="1">
    <source>
        <dbReference type="EMBL" id="KIY99430.1"/>
    </source>
</evidence>
<dbReference type="Proteomes" id="UP000054498">
    <property type="component" value="Unassembled WGS sequence"/>
</dbReference>
<evidence type="ECO:0000313" key="2">
    <source>
        <dbReference type="Proteomes" id="UP000054498"/>
    </source>
</evidence>
<keyword evidence="2" id="KW-1185">Reference proteome</keyword>
<gene>
    <name evidence="1" type="ORF">MNEG_8528</name>
</gene>
<dbReference type="GeneID" id="25741404"/>
<accession>A0A0D2MZ54</accession>
<name>A0A0D2MZ54_9CHLO</name>
<sequence length="159" mass="16241">MCGWADAALQQVKAEKAAAFEASGDKVPPEVEGLGPLADVDAGQLLAAALAELEGRRGEETRRGAEVAEAVGRLADEDEVVTGEALDAWDPLDMSEDELRQLAAKAAGLLGGHISMLDAKKLEQAGVPMSDPEVAALLAAAEATRRQLLAGSGAEGAGL</sequence>
<dbReference type="AlphaFoldDB" id="A0A0D2MZ54"/>
<dbReference type="EMBL" id="KK101849">
    <property type="protein sequence ID" value="KIY99430.1"/>
    <property type="molecule type" value="Genomic_DNA"/>
</dbReference>
<dbReference type="KEGG" id="mng:MNEG_8528"/>
<reference evidence="1 2" key="1">
    <citation type="journal article" date="2013" name="BMC Genomics">
        <title>Reconstruction of the lipid metabolism for the microalga Monoraphidium neglectum from its genome sequence reveals characteristics suitable for biofuel production.</title>
        <authorList>
            <person name="Bogen C."/>
            <person name="Al-Dilaimi A."/>
            <person name="Albersmeier A."/>
            <person name="Wichmann J."/>
            <person name="Grundmann M."/>
            <person name="Rupp O."/>
            <person name="Lauersen K.J."/>
            <person name="Blifernez-Klassen O."/>
            <person name="Kalinowski J."/>
            <person name="Goesmann A."/>
            <person name="Mussgnug J.H."/>
            <person name="Kruse O."/>
        </authorList>
    </citation>
    <scope>NUCLEOTIDE SEQUENCE [LARGE SCALE GENOMIC DNA]</scope>
    <source>
        <strain evidence="1 2">SAG 48.87</strain>
    </source>
</reference>
<organism evidence="1 2">
    <name type="scientific">Monoraphidium neglectum</name>
    <dbReference type="NCBI Taxonomy" id="145388"/>
    <lineage>
        <taxon>Eukaryota</taxon>
        <taxon>Viridiplantae</taxon>
        <taxon>Chlorophyta</taxon>
        <taxon>core chlorophytes</taxon>
        <taxon>Chlorophyceae</taxon>
        <taxon>CS clade</taxon>
        <taxon>Sphaeropleales</taxon>
        <taxon>Selenastraceae</taxon>
        <taxon>Monoraphidium</taxon>
    </lineage>
</organism>
<protein>
    <submittedName>
        <fullName evidence="1">Uncharacterized protein</fullName>
    </submittedName>
</protein>
<dbReference type="RefSeq" id="XP_013898450.1">
    <property type="nucleotide sequence ID" value="XM_014042996.1"/>
</dbReference>
<proteinExistence type="predicted"/>